<protein>
    <submittedName>
        <fullName evidence="1">Membrane protein</fullName>
    </submittedName>
</protein>
<organism evidence="1 2">
    <name type="scientific">Actinoallomurus iriomotensis</name>
    <dbReference type="NCBI Taxonomy" id="478107"/>
    <lineage>
        <taxon>Bacteria</taxon>
        <taxon>Bacillati</taxon>
        <taxon>Actinomycetota</taxon>
        <taxon>Actinomycetes</taxon>
        <taxon>Streptosporangiales</taxon>
        <taxon>Thermomonosporaceae</taxon>
        <taxon>Actinoallomurus</taxon>
    </lineage>
</organism>
<dbReference type="InterPro" id="IPR050490">
    <property type="entry name" value="Bact_solute-bd_prot1"/>
</dbReference>
<proteinExistence type="predicted"/>
<keyword evidence="2" id="KW-1185">Reference proteome</keyword>
<accession>A0A9W6S1F3</accession>
<dbReference type="Proteomes" id="UP001165074">
    <property type="component" value="Unassembled WGS sequence"/>
</dbReference>
<gene>
    <name evidence="1" type="ORF">Airi02_034170</name>
</gene>
<dbReference type="AlphaFoldDB" id="A0A9W6S1F3"/>
<comment type="caution">
    <text evidence="1">The sequence shown here is derived from an EMBL/GenBank/DDBJ whole genome shotgun (WGS) entry which is preliminary data.</text>
</comment>
<dbReference type="SUPFAM" id="SSF53850">
    <property type="entry name" value="Periplasmic binding protein-like II"/>
    <property type="match status" value="1"/>
</dbReference>
<name>A0A9W6S1F3_9ACTN</name>
<evidence type="ECO:0000313" key="1">
    <source>
        <dbReference type="EMBL" id="GLY85488.1"/>
    </source>
</evidence>
<evidence type="ECO:0000313" key="2">
    <source>
        <dbReference type="Proteomes" id="UP001165074"/>
    </source>
</evidence>
<dbReference type="PANTHER" id="PTHR43649">
    <property type="entry name" value="ARABINOSE-BINDING PROTEIN-RELATED"/>
    <property type="match status" value="1"/>
</dbReference>
<dbReference type="PANTHER" id="PTHR43649:SF12">
    <property type="entry name" value="DIACETYLCHITOBIOSE BINDING PROTEIN DASA"/>
    <property type="match status" value="1"/>
</dbReference>
<reference evidence="1" key="1">
    <citation type="submission" date="2023-03" db="EMBL/GenBank/DDBJ databases">
        <title>Actinoallomurus iriomotensis NBRC 103684.</title>
        <authorList>
            <person name="Ichikawa N."/>
            <person name="Sato H."/>
            <person name="Tonouchi N."/>
        </authorList>
    </citation>
    <scope>NUCLEOTIDE SEQUENCE</scope>
    <source>
        <strain evidence="1">NBRC 103684</strain>
    </source>
</reference>
<sequence length="384" mass="40988">MSAELRGMTWDHPRGYAPLDKLARLDDRSGPRGPYPYEPVRRPLRWDRRPIEDLESGSLAALTSGHDVLVVDHAALGTAVADGCLLPLDELFDEAELAAWRDGAVGASYDSHVIDGRPWALPVDAAAQVAAARRDLASALPGTWAEVRELARAYPVTLCLGGPHAFLTFCALCVAQGAPPCRYEGTVVPPDAGEAALDTMAELVSRCDSEVWRRGPVGVLEMIAAGDGPAYCPLVDGYVTYAGGLRYADAPAWEPGGRPGSVLGGTGLAVSRPRAADPAVRDAIRDHLRRLCSPAVQRDLYPAAGGQPAARSTWTDAEASALSGGFYRATLATVEAAWVRPTGAGYVPFQDAASRLLRDGIAGRVRPRSLLRDLDTLYRSWRCP</sequence>
<dbReference type="EMBL" id="BSTK01000004">
    <property type="protein sequence ID" value="GLY85488.1"/>
    <property type="molecule type" value="Genomic_DNA"/>
</dbReference>
<dbReference type="Gene3D" id="3.40.190.10">
    <property type="entry name" value="Periplasmic binding protein-like II"/>
    <property type="match status" value="1"/>
</dbReference>